<reference evidence="2" key="1">
    <citation type="submission" date="2022-10" db="EMBL/GenBank/DDBJ databases">
        <title>Catenovulum adriacola sp. nov. isolated in the Harbour of Susak.</title>
        <authorList>
            <person name="Schoch T."/>
            <person name="Reich S.J."/>
            <person name="Stoeferle S."/>
            <person name="Flaiz M."/>
            <person name="Kazda M."/>
            <person name="Riedel C.U."/>
            <person name="Duerre P."/>
        </authorList>
    </citation>
    <scope>NUCLEOTIDE SEQUENCE</scope>
    <source>
        <strain evidence="2">TS8</strain>
    </source>
</reference>
<evidence type="ECO:0000313" key="3">
    <source>
        <dbReference type="Proteomes" id="UP001163726"/>
    </source>
</evidence>
<sequence length="59" mass="6937">MRFWIINLHVKGAFNQIVSAIWVKAQSVQFKPDVLFKGDTQCMWLFMLIGAYFAFFLYG</sequence>
<accession>A0ABY7AMY9</accession>
<proteinExistence type="predicted"/>
<organism evidence="2 3">
    <name type="scientific">Catenovulum adriaticum</name>
    <dbReference type="NCBI Taxonomy" id="2984846"/>
    <lineage>
        <taxon>Bacteria</taxon>
        <taxon>Pseudomonadati</taxon>
        <taxon>Pseudomonadota</taxon>
        <taxon>Gammaproteobacteria</taxon>
        <taxon>Alteromonadales</taxon>
        <taxon>Alteromonadaceae</taxon>
        <taxon>Catenovulum</taxon>
    </lineage>
</organism>
<keyword evidence="3" id="KW-1185">Reference proteome</keyword>
<keyword evidence="1" id="KW-0812">Transmembrane</keyword>
<dbReference type="EMBL" id="CP109965">
    <property type="protein sequence ID" value="WAJ70927.1"/>
    <property type="molecule type" value="Genomic_DNA"/>
</dbReference>
<dbReference type="RefSeq" id="WP_268075306.1">
    <property type="nucleotide sequence ID" value="NZ_CP109965.1"/>
</dbReference>
<gene>
    <name evidence="2" type="ORF">OLW01_03750</name>
</gene>
<feature type="transmembrane region" description="Helical" evidence="1">
    <location>
        <begin position="42"/>
        <end position="58"/>
    </location>
</feature>
<keyword evidence="1" id="KW-0472">Membrane</keyword>
<keyword evidence="1" id="KW-1133">Transmembrane helix</keyword>
<protein>
    <submittedName>
        <fullName evidence="2">Uncharacterized protein</fullName>
    </submittedName>
</protein>
<evidence type="ECO:0000313" key="2">
    <source>
        <dbReference type="EMBL" id="WAJ70927.1"/>
    </source>
</evidence>
<dbReference type="Proteomes" id="UP001163726">
    <property type="component" value="Chromosome"/>
</dbReference>
<evidence type="ECO:0000256" key="1">
    <source>
        <dbReference type="SAM" id="Phobius"/>
    </source>
</evidence>
<name>A0ABY7AMY9_9ALTE</name>